<keyword evidence="1" id="KW-0051">Antiviral defense</keyword>
<dbReference type="CDD" id="cd09645">
    <property type="entry name" value="Cas5_I-E"/>
    <property type="match status" value="1"/>
</dbReference>
<dbReference type="Pfam" id="PF09704">
    <property type="entry name" value="Cas_Cas5d"/>
    <property type="match status" value="1"/>
</dbReference>
<dbReference type="InterPro" id="IPR021124">
    <property type="entry name" value="CRISPR-assoc_prot_Cas5"/>
</dbReference>
<evidence type="ECO:0000313" key="2">
    <source>
        <dbReference type="EMBL" id="EXJ12680.1"/>
    </source>
</evidence>
<dbReference type="GO" id="GO:0051607">
    <property type="term" value="P:defense response to virus"/>
    <property type="evidence" value="ECO:0007669"/>
    <property type="project" value="UniProtKB-KW"/>
</dbReference>
<dbReference type="NCBIfam" id="TIGR02593">
    <property type="entry name" value="CRISPR_cas5"/>
    <property type="match status" value="1"/>
</dbReference>
<dbReference type="AlphaFoldDB" id="W9VQF0"/>
<accession>W9VQF0</accession>
<dbReference type="EMBL" id="AONB01000001">
    <property type="protein sequence ID" value="EXJ12680.1"/>
    <property type="molecule type" value="Genomic_DNA"/>
</dbReference>
<gene>
    <name evidence="2" type="ORF">D791_00020</name>
</gene>
<organism evidence="2 3">
    <name type="scientific">Nitrincola nitratireducens</name>
    <dbReference type="NCBI Taxonomy" id="1229521"/>
    <lineage>
        <taxon>Bacteria</taxon>
        <taxon>Pseudomonadati</taxon>
        <taxon>Pseudomonadota</taxon>
        <taxon>Gammaproteobacteria</taxon>
        <taxon>Oceanospirillales</taxon>
        <taxon>Oceanospirillaceae</taxon>
        <taxon>Nitrincola</taxon>
    </lineage>
</organism>
<proteinExistence type="predicted"/>
<dbReference type="Proteomes" id="UP000019464">
    <property type="component" value="Unassembled WGS sequence"/>
</dbReference>
<dbReference type="GO" id="GO:0003723">
    <property type="term" value="F:RNA binding"/>
    <property type="evidence" value="ECO:0007669"/>
    <property type="project" value="InterPro"/>
</dbReference>
<dbReference type="STRING" id="1229521.D791_00020"/>
<dbReference type="PATRIC" id="fig|1229521.3.peg.23"/>
<reference evidence="3" key="1">
    <citation type="submission" date="2012-11" db="EMBL/GenBank/DDBJ databases">
        <authorList>
            <person name="Singh A."/>
            <person name="Pinnaka A.K."/>
            <person name="Vaidya B."/>
        </authorList>
    </citation>
    <scope>NUCLEOTIDE SEQUENCE [LARGE SCALE GENOMIC DNA]</scope>
    <source>
        <strain evidence="3">AK23</strain>
    </source>
</reference>
<protein>
    <recommendedName>
        <fullName evidence="4">Type I-E CRISPR-associated protein Cas5/CasD</fullName>
    </recommendedName>
</protein>
<dbReference type="GO" id="GO:0043571">
    <property type="term" value="P:maintenance of CRISPR repeat elements"/>
    <property type="evidence" value="ECO:0007669"/>
    <property type="project" value="InterPro"/>
</dbReference>
<dbReference type="InterPro" id="IPR013422">
    <property type="entry name" value="CRISPR-assoc_prot_Cas5_N"/>
</dbReference>
<evidence type="ECO:0000313" key="3">
    <source>
        <dbReference type="Proteomes" id="UP000019464"/>
    </source>
</evidence>
<sequence length="247" mass="28043">MQYLVFRLYGPMASWGEAAVGGDRPTAQYPGRSAILGLLAAAMGIKRDEQDRLASLANSVHVAVKQLSSGVLMRDYHTAQVPSQDKKMQHRHRKSELSVHESKLNTVLSSRDYRCDGVWVIAISSAPGHDMDLQLLANALVKPKFTLYLGRKSCPLAAPLMPQLIETDSLKNALDMEFPSLLKSPQEDQSWLHLPRQQHYYWQGDKQQIHPSSNSVVRTLQRWDEPGNRMKWQFSSRDEHQITINKE</sequence>
<comment type="caution">
    <text evidence="2">The sequence shown here is derived from an EMBL/GenBank/DDBJ whole genome shotgun (WGS) entry which is preliminary data.</text>
</comment>
<dbReference type="RefSeq" id="WP_036506267.1">
    <property type="nucleotide sequence ID" value="NZ_AONB01000001.1"/>
</dbReference>
<dbReference type="NCBIfam" id="TIGR01868">
    <property type="entry name" value="casD_Cas5e"/>
    <property type="match status" value="1"/>
</dbReference>
<keyword evidence="3" id="KW-1185">Reference proteome</keyword>
<name>W9VQF0_9GAMM</name>
<evidence type="ECO:0008006" key="4">
    <source>
        <dbReference type="Google" id="ProtNLM"/>
    </source>
</evidence>
<dbReference type="InterPro" id="IPR010147">
    <property type="entry name" value="CRISPR-assoc_prot_CasD"/>
</dbReference>
<evidence type="ECO:0000256" key="1">
    <source>
        <dbReference type="ARBA" id="ARBA00023118"/>
    </source>
</evidence>
<reference evidence="2 3" key="2">
    <citation type="journal article" date="2015" name="Syst. Appl. Microbiol.">
        <title>Nitrincola nitratireducens sp. nov. isolated from a haloalkaline crater lake.</title>
        <authorList>
            <person name="Singh A."/>
            <person name="Vaidya B."/>
            <person name="Tanuku N.R."/>
            <person name="Pinnaka A.K."/>
        </authorList>
    </citation>
    <scope>NUCLEOTIDE SEQUENCE [LARGE SCALE GENOMIC DNA]</scope>
    <source>
        <strain evidence="2 3">AK23</strain>
    </source>
</reference>
<dbReference type="Gene3D" id="3.30.70.2660">
    <property type="match status" value="1"/>
</dbReference>